<evidence type="ECO:0000313" key="3">
    <source>
        <dbReference type="Proteomes" id="UP000609849"/>
    </source>
</evidence>
<dbReference type="InterPro" id="IPR011741">
    <property type="entry name" value="Phg_2220_C"/>
</dbReference>
<proteinExistence type="predicted"/>
<feature type="domain" description="Phage conserved hypothetical protein C-terminal" evidence="1">
    <location>
        <begin position="168"/>
        <end position="239"/>
    </location>
</feature>
<protein>
    <submittedName>
        <fullName evidence="2">Conserved phage C-terminal domain-containing protein</fullName>
    </submittedName>
</protein>
<dbReference type="Proteomes" id="UP000609849">
    <property type="component" value="Unassembled WGS sequence"/>
</dbReference>
<comment type="caution">
    <text evidence="2">The sequence shown here is derived from an EMBL/GenBank/DDBJ whole genome shotgun (WGS) entry which is preliminary data.</text>
</comment>
<name>A0ABR7JLL5_9FIRM</name>
<keyword evidence="3" id="KW-1185">Reference proteome</keyword>
<sequence>MGFYTINPSVLSFRNDDSKKIIFHHHIIRLENIQRISRELERGQFKITIRNLAKDLNFSINTVRKLIKDFENMEIIKCIRKSNCSNEPSIYRYIFDNKEKTTDITTNNSISDTTNNTTPDTTSDTINLSDSNTQELVDYTKVDTTNDTEKHTSKKELNKNKKEIYKAVIDKLNNETGKNFKATTPKTKSLIDARLRENFILEDFYIVIENKTKQWKNTDREQYLRPQTLFSSKFEGYLNEKSIIKEEIINFAENDNPWNPDFIYD</sequence>
<evidence type="ECO:0000259" key="1">
    <source>
        <dbReference type="Pfam" id="PF09524"/>
    </source>
</evidence>
<dbReference type="EMBL" id="JACRWE010000002">
    <property type="protein sequence ID" value="MBC5995817.1"/>
    <property type="molecule type" value="Genomic_DNA"/>
</dbReference>
<dbReference type="NCBIfam" id="TIGR02220">
    <property type="entry name" value="phg_TIGR02220"/>
    <property type="match status" value="1"/>
</dbReference>
<dbReference type="RefSeq" id="WP_153923693.1">
    <property type="nucleotide sequence ID" value="NZ_JACRWE010000002.1"/>
</dbReference>
<dbReference type="Pfam" id="PF09524">
    <property type="entry name" value="Phg_2220_C"/>
    <property type="match status" value="1"/>
</dbReference>
<evidence type="ECO:0000313" key="2">
    <source>
        <dbReference type="EMBL" id="MBC5995817.1"/>
    </source>
</evidence>
<accession>A0ABR7JLL5</accession>
<gene>
    <name evidence="2" type="ORF">H8923_03525</name>
</gene>
<organism evidence="2 3">
    <name type="scientific">Romboutsia faecis</name>
    <dbReference type="NCBI Taxonomy" id="2764597"/>
    <lineage>
        <taxon>Bacteria</taxon>
        <taxon>Bacillati</taxon>
        <taxon>Bacillota</taxon>
        <taxon>Clostridia</taxon>
        <taxon>Peptostreptococcales</taxon>
        <taxon>Peptostreptococcaceae</taxon>
        <taxon>Romboutsia</taxon>
    </lineage>
</organism>
<reference evidence="2 3" key="1">
    <citation type="submission" date="2020-08" db="EMBL/GenBank/DDBJ databases">
        <authorList>
            <person name="Liu C."/>
            <person name="Sun Q."/>
        </authorList>
    </citation>
    <scope>NUCLEOTIDE SEQUENCE [LARGE SCALE GENOMIC DNA]</scope>
    <source>
        <strain evidence="2 3">NSJ-18</strain>
    </source>
</reference>